<dbReference type="Gene3D" id="2.30.30.240">
    <property type="entry name" value="PRC-barrel domain"/>
    <property type="match status" value="1"/>
</dbReference>
<feature type="chain" id="PRO_5046435991" evidence="1">
    <location>
        <begin position="21"/>
        <end position="116"/>
    </location>
</feature>
<evidence type="ECO:0000313" key="3">
    <source>
        <dbReference type="Proteomes" id="UP001549110"/>
    </source>
</evidence>
<keyword evidence="3" id="KW-1185">Reference proteome</keyword>
<feature type="signal peptide" evidence="1">
    <location>
        <begin position="1"/>
        <end position="20"/>
    </location>
</feature>
<gene>
    <name evidence="2" type="ORF">ABID41_000198</name>
</gene>
<proteinExistence type="predicted"/>
<comment type="caution">
    <text evidence="2">The sequence shown here is derived from an EMBL/GenBank/DDBJ whole genome shotgun (WGS) entry which is preliminary data.</text>
</comment>
<dbReference type="Proteomes" id="UP001549110">
    <property type="component" value="Unassembled WGS sequence"/>
</dbReference>
<evidence type="ECO:0000313" key="2">
    <source>
        <dbReference type="EMBL" id="MET3525103.1"/>
    </source>
</evidence>
<dbReference type="EMBL" id="JBEPLU010000001">
    <property type="protein sequence ID" value="MET3525103.1"/>
    <property type="molecule type" value="Genomic_DNA"/>
</dbReference>
<dbReference type="RefSeq" id="WP_331930027.1">
    <property type="nucleotide sequence ID" value="NZ_JBEPLU010000001.1"/>
</dbReference>
<sequence length="116" mass="12368">MKSLMIGLLAAASLAPAAVAQTGNTPLGVTREQLEDADLLDASGREIGEVENLIVGTDGMVTGVIVEIDQRDPLPDRRVQLPLAGLKAVPERGEPDDFDVQTQQTREQLLALPEAR</sequence>
<reference evidence="2 3" key="1">
    <citation type="submission" date="2024-06" db="EMBL/GenBank/DDBJ databases">
        <title>Genomic Encyclopedia of Type Strains, Phase IV (KMG-IV): sequencing the most valuable type-strain genomes for metagenomic binning, comparative biology and taxonomic classification.</title>
        <authorList>
            <person name="Goeker M."/>
        </authorList>
    </citation>
    <scope>NUCLEOTIDE SEQUENCE [LARGE SCALE GENOMIC DNA]</scope>
    <source>
        <strain evidence="2 3">DSM 17809</strain>
    </source>
</reference>
<dbReference type="InterPro" id="IPR011033">
    <property type="entry name" value="PRC_barrel-like_sf"/>
</dbReference>
<keyword evidence="1" id="KW-0732">Signal</keyword>
<evidence type="ECO:0000256" key="1">
    <source>
        <dbReference type="SAM" id="SignalP"/>
    </source>
</evidence>
<protein>
    <submittedName>
        <fullName evidence="2">Sporulation protein YlmC with PRC-barrel domain</fullName>
    </submittedName>
</protein>
<name>A0ABV2EDK9_9CAUL</name>
<accession>A0ABV2EDK9</accession>
<organism evidence="2 3">
    <name type="scientific">Phenylobacterium koreense</name>
    <dbReference type="NCBI Taxonomy" id="266125"/>
    <lineage>
        <taxon>Bacteria</taxon>
        <taxon>Pseudomonadati</taxon>
        <taxon>Pseudomonadota</taxon>
        <taxon>Alphaproteobacteria</taxon>
        <taxon>Caulobacterales</taxon>
        <taxon>Caulobacteraceae</taxon>
        <taxon>Phenylobacterium</taxon>
    </lineage>
</organism>
<dbReference type="SUPFAM" id="SSF50346">
    <property type="entry name" value="PRC-barrel domain"/>
    <property type="match status" value="1"/>
</dbReference>